<dbReference type="Proteomes" id="UP000796761">
    <property type="component" value="Unassembled WGS sequence"/>
</dbReference>
<accession>A0A8K1GGV6</accession>
<feature type="transmembrane region" description="Helical" evidence="1">
    <location>
        <begin position="20"/>
        <end position="40"/>
    </location>
</feature>
<keyword evidence="1" id="KW-1133">Transmembrane helix</keyword>
<evidence type="ECO:0000313" key="2">
    <source>
        <dbReference type="EMBL" id="TRZ18621.1"/>
    </source>
</evidence>
<proteinExistence type="predicted"/>
<keyword evidence="1" id="KW-0812">Transmembrane</keyword>
<feature type="non-terminal residue" evidence="2">
    <location>
        <position position="70"/>
    </location>
</feature>
<reference evidence="2" key="1">
    <citation type="submission" date="2019-04" db="EMBL/GenBank/DDBJ databases">
        <title>Genome assembly of Zosterops borbonicus 15179.</title>
        <authorList>
            <person name="Leroy T."/>
            <person name="Anselmetti Y."/>
            <person name="Tilak M.-K."/>
            <person name="Nabholz B."/>
        </authorList>
    </citation>
    <scope>NUCLEOTIDE SEQUENCE</scope>
    <source>
        <strain evidence="2">HGM_15179</strain>
        <tissue evidence="2">Muscle</tissue>
    </source>
</reference>
<sequence>PPEKKKPEHHPQKYPLWLPWLISLLLLLVCFALVVLVVLFRHSSDQPTALQQQQQQFSRWECDSVDPQRT</sequence>
<evidence type="ECO:0000256" key="1">
    <source>
        <dbReference type="SAM" id="Phobius"/>
    </source>
</evidence>
<organism evidence="2 3">
    <name type="scientific">Zosterops borbonicus</name>
    <dbReference type="NCBI Taxonomy" id="364589"/>
    <lineage>
        <taxon>Eukaryota</taxon>
        <taxon>Metazoa</taxon>
        <taxon>Chordata</taxon>
        <taxon>Craniata</taxon>
        <taxon>Vertebrata</taxon>
        <taxon>Euteleostomi</taxon>
        <taxon>Archelosauria</taxon>
        <taxon>Archosauria</taxon>
        <taxon>Dinosauria</taxon>
        <taxon>Saurischia</taxon>
        <taxon>Theropoda</taxon>
        <taxon>Coelurosauria</taxon>
        <taxon>Aves</taxon>
        <taxon>Neognathae</taxon>
        <taxon>Neoaves</taxon>
        <taxon>Telluraves</taxon>
        <taxon>Australaves</taxon>
        <taxon>Passeriformes</taxon>
        <taxon>Sylvioidea</taxon>
        <taxon>Zosteropidae</taxon>
        <taxon>Zosterops</taxon>
    </lineage>
</organism>
<keyword evidence="3" id="KW-1185">Reference proteome</keyword>
<dbReference type="EMBL" id="SWJQ01000217">
    <property type="protein sequence ID" value="TRZ18621.1"/>
    <property type="molecule type" value="Genomic_DNA"/>
</dbReference>
<evidence type="ECO:0000313" key="3">
    <source>
        <dbReference type="Proteomes" id="UP000796761"/>
    </source>
</evidence>
<gene>
    <name evidence="2" type="ORF">HGM15179_008533</name>
</gene>
<feature type="non-terminal residue" evidence="2">
    <location>
        <position position="1"/>
    </location>
</feature>
<dbReference type="AlphaFoldDB" id="A0A8K1GGV6"/>
<protein>
    <submittedName>
        <fullName evidence="2">Uncharacterized protein</fullName>
    </submittedName>
</protein>
<name>A0A8K1GGV6_9PASS</name>
<comment type="caution">
    <text evidence="2">The sequence shown here is derived from an EMBL/GenBank/DDBJ whole genome shotgun (WGS) entry which is preliminary data.</text>
</comment>
<keyword evidence="1" id="KW-0472">Membrane</keyword>